<name>A0A285BVN6_9PROT</name>
<feature type="region of interest" description="Disordered" evidence="1">
    <location>
        <begin position="36"/>
        <end position="96"/>
    </location>
</feature>
<dbReference type="EMBL" id="LT907782">
    <property type="protein sequence ID" value="SNX59302.1"/>
    <property type="molecule type" value="Genomic_DNA"/>
</dbReference>
<organism evidence="2 3">
    <name type="scientific">Nitrosomonas ureae</name>
    <dbReference type="NCBI Taxonomy" id="44577"/>
    <lineage>
        <taxon>Bacteria</taxon>
        <taxon>Pseudomonadati</taxon>
        <taxon>Pseudomonadota</taxon>
        <taxon>Betaproteobacteria</taxon>
        <taxon>Nitrosomonadales</taxon>
        <taxon>Nitrosomonadaceae</taxon>
        <taxon>Nitrosomonas</taxon>
    </lineage>
</organism>
<sequence>MKNKIIFRMLQSALLIIFLIIWFLFSADQKLFVHGSSNFSNPDLDEKSNSNSYGYESHPYPDNSKRDDNERELRSYDSPGEASPGLSSEPQQEIGDPCTLIKLPVCNE</sequence>
<evidence type="ECO:0000313" key="3">
    <source>
        <dbReference type="Proteomes" id="UP000242498"/>
    </source>
</evidence>
<gene>
    <name evidence="2" type="ORF">SAMN06296273_0741</name>
</gene>
<dbReference type="Proteomes" id="UP000242498">
    <property type="component" value="Chromosome I"/>
</dbReference>
<protein>
    <submittedName>
        <fullName evidence="2">Uncharacterized protein</fullName>
    </submittedName>
</protein>
<evidence type="ECO:0000313" key="2">
    <source>
        <dbReference type="EMBL" id="SNX59302.1"/>
    </source>
</evidence>
<accession>A0A285BVN6</accession>
<dbReference type="AlphaFoldDB" id="A0A285BVN6"/>
<reference evidence="2 3" key="1">
    <citation type="submission" date="2017-08" db="EMBL/GenBank/DDBJ databases">
        <authorList>
            <person name="de Groot N.N."/>
        </authorList>
    </citation>
    <scope>NUCLEOTIDE SEQUENCE [LARGE SCALE GENOMIC DNA]</scope>
    <source>
        <strain evidence="2 3">Nm15</strain>
    </source>
</reference>
<dbReference type="RefSeq" id="WP_096292061.1">
    <property type="nucleotide sequence ID" value="NZ_LT907782.1"/>
</dbReference>
<evidence type="ECO:0000256" key="1">
    <source>
        <dbReference type="SAM" id="MobiDB-lite"/>
    </source>
</evidence>
<feature type="compositionally biased region" description="Basic and acidic residues" evidence="1">
    <location>
        <begin position="63"/>
        <end position="75"/>
    </location>
</feature>
<proteinExistence type="predicted"/>